<dbReference type="AlphaFoldDB" id="A0A8R1IW28"/>
<protein>
    <submittedName>
        <fullName evidence="1">Uncharacterized protein</fullName>
    </submittedName>
</protein>
<dbReference type="EnsemblMetazoa" id="CJA42243.1">
    <property type="protein sequence ID" value="CJA42243.1"/>
    <property type="gene ID" value="WBGene00218091"/>
</dbReference>
<reference evidence="1" key="2">
    <citation type="submission" date="2022-06" db="UniProtKB">
        <authorList>
            <consortium name="EnsemblMetazoa"/>
        </authorList>
    </citation>
    <scope>IDENTIFICATION</scope>
    <source>
        <strain evidence="1">DF5081</strain>
    </source>
</reference>
<reference evidence="2" key="1">
    <citation type="submission" date="2010-08" db="EMBL/GenBank/DDBJ databases">
        <authorList>
            <consortium name="Caenorhabditis japonica Sequencing Consortium"/>
            <person name="Wilson R.K."/>
        </authorList>
    </citation>
    <scope>NUCLEOTIDE SEQUENCE [LARGE SCALE GENOMIC DNA]</scope>
    <source>
        <strain evidence="2">DF5081</strain>
    </source>
</reference>
<evidence type="ECO:0000313" key="1">
    <source>
        <dbReference type="EnsemblMetazoa" id="CJA42243.1"/>
    </source>
</evidence>
<keyword evidence="2" id="KW-1185">Reference proteome</keyword>
<proteinExistence type="predicted"/>
<evidence type="ECO:0000313" key="2">
    <source>
        <dbReference type="Proteomes" id="UP000005237"/>
    </source>
</evidence>
<accession>A0A8R1IW28</accession>
<sequence length="70" mass="8013">MMIFKKNPQLVPLEMVEMQLFTPRLSQKKESPKQSTLTKSNSLVAMQSFRINRVSSKSNLRKDVALLTTS</sequence>
<dbReference type="Proteomes" id="UP000005237">
    <property type="component" value="Unassembled WGS sequence"/>
</dbReference>
<name>A0A8R1IW28_CAEJA</name>
<organism evidence="1 2">
    <name type="scientific">Caenorhabditis japonica</name>
    <dbReference type="NCBI Taxonomy" id="281687"/>
    <lineage>
        <taxon>Eukaryota</taxon>
        <taxon>Metazoa</taxon>
        <taxon>Ecdysozoa</taxon>
        <taxon>Nematoda</taxon>
        <taxon>Chromadorea</taxon>
        <taxon>Rhabditida</taxon>
        <taxon>Rhabditina</taxon>
        <taxon>Rhabditomorpha</taxon>
        <taxon>Rhabditoidea</taxon>
        <taxon>Rhabditidae</taxon>
        <taxon>Peloderinae</taxon>
        <taxon>Caenorhabditis</taxon>
    </lineage>
</organism>